<reference evidence="2" key="1">
    <citation type="submission" date="2022-11" db="UniProtKB">
        <authorList>
            <consortium name="WormBaseParasite"/>
        </authorList>
    </citation>
    <scope>IDENTIFICATION</scope>
</reference>
<proteinExistence type="predicted"/>
<protein>
    <submittedName>
        <fullName evidence="2">Uncharacterized protein</fullName>
    </submittedName>
</protein>
<keyword evidence="1" id="KW-1185">Reference proteome</keyword>
<accession>A0A915I7I7</accession>
<evidence type="ECO:0000313" key="1">
    <source>
        <dbReference type="Proteomes" id="UP000887565"/>
    </source>
</evidence>
<dbReference type="WBParaSite" id="nRc.2.0.1.t09831-RA">
    <property type="protein sequence ID" value="nRc.2.0.1.t09831-RA"/>
    <property type="gene ID" value="nRc.2.0.1.g09831"/>
</dbReference>
<dbReference type="AlphaFoldDB" id="A0A915I7I7"/>
<sequence>MQPAPVVQAVAPSTLTLPQVGSGPQDSVDEAQMSANLAPSNYPQVPTPLQSKLWQGCSHQPKLEKQQRQLQNQKMEKQTMDFHFKHPFTCLVTGHTKAGKTTFVKDLIKNVDDMTSRINAEYIVFMKNPADKLQVKVIAGGQTFPSHPLKLDLANNKYIHAYNQLFEVLDMRKDNKELLYSFGPNL</sequence>
<dbReference type="Proteomes" id="UP000887565">
    <property type="component" value="Unplaced"/>
</dbReference>
<evidence type="ECO:0000313" key="2">
    <source>
        <dbReference type="WBParaSite" id="nRc.2.0.1.t09831-RA"/>
    </source>
</evidence>
<name>A0A915I7I7_ROMCU</name>
<organism evidence="1 2">
    <name type="scientific">Romanomermis culicivorax</name>
    <name type="common">Nematode worm</name>
    <dbReference type="NCBI Taxonomy" id="13658"/>
    <lineage>
        <taxon>Eukaryota</taxon>
        <taxon>Metazoa</taxon>
        <taxon>Ecdysozoa</taxon>
        <taxon>Nematoda</taxon>
        <taxon>Enoplea</taxon>
        <taxon>Dorylaimia</taxon>
        <taxon>Mermithida</taxon>
        <taxon>Mermithoidea</taxon>
        <taxon>Mermithidae</taxon>
        <taxon>Romanomermis</taxon>
    </lineage>
</organism>